<proteinExistence type="predicted"/>
<evidence type="ECO:0000313" key="4">
    <source>
        <dbReference type="Proteomes" id="UP000003505"/>
    </source>
</evidence>
<gene>
    <name evidence="3" type="ORF">SELSPUOL_02104</name>
</gene>
<dbReference type="STRING" id="546271.Selsp_0567"/>
<dbReference type="GO" id="GO:0032259">
    <property type="term" value="P:methylation"/>
    <property type="evidence" value="ECO:0007669"/>
    <property type="project" value="UniProtKB-KW"/>
</dbReference>
<name>C9LXA0_SELS3</name>
<evidence type="ECO:0000256" key="1">
    <source>
        <dbReference type="ARBA" id="ARBA00022603"/>
    </source>
</evidence>
<dbReference type="InterPro" id="IPR007213">
    <property type="entry name" value="Ppm1/Ppm2/Tcmp"/>
</dbReference>
<organism evidence="3 4">
    <name type="scientific">Selenomonas sputigena (strain ATCC 35185 / DSM 20758 / CCUG 44933 / VPI D19B-28)</name>
    <dbReference type="NCBI Taxonomy" id="546271"/>
    <lineage>
        <taxon>Bacteria</taxon>
        <taxon>Bacillati</taxon>
        <taxon>Bacillota</taxon>
        <taxon>Negativicutes</taxon>
        <taxon>Selenomonadales</taxon>
        <taxon>Selenomonadaceae</taxon>
        <taxon>Selenomonas</taxon>
    </lineage>
</organism>
<dbReference type="AlphaFoldDB" id="C9LXA0"/>
<dbReference type="SUPFAM" id="SSF53335">
    <property type="entry name" value="S-adenosyl-L-methionine-dependent methyltransferases"/>
    <property type="match status" value="1"/>
</dbReference>
<keyword evidence="2 3" id="KW-0808">Transferase</keyword>
<comment type="caution">
    <text evidence="3">The sequence shown here is derived from an EMBL/GenBank/DDBJ whole genome shotgun (WGS) entry which is preliminary data.</text>
</comment>
<dbReference type="InterPro" id="IPR029063">
    <property type="entry name" value="SAM-dependent_MTases_sf"/>
</dbReference>
<protein>
    <submittedName>
        <fullName evidence="3">Methyltransferase, TIGR00027 family</fullName>
    </submittedName>
</protein>
<accession>C9LXA0</accession>
<dbReference type="Gene3D" id="3.40.50.150">
    <property type="entry name" value="Vaccinia Virus protein VP39"/>
    <property type="match status" value="1"/>
</dbReference>
<keyword evidence="1 3" id="KW-0489">Methyltransferase</keyword>
<dbReference type="GO" id="GO:0008168">
    <property type="term" value="F:methyltransferase activity"/>
    <property type="evidence" value="ECO:0007669"/>
    <property type="project" value="UniProtKB-KW"/>
</dbReference>
<dbReference type="eggNOG" id="COG3315">
    <property type="taxonomic scope" value="Bacteria"/>
</dbReference>
<dbReference type="Proteomes" id="UP000003505">
    <property type="component" value="Unassembled WGS sequence"/>
</dbReference>
<dbReference type="EMBL" id="ACKP02000048">
    <property type="protein sequence ID" value="EEX76577.1"/>
    <property type="molecule type" value="Genomic_DNA"/>
</dbReference>
<dbReference type="PANTHER" id="PTHR43619:SF2">
    <property type="entry name" value="S-ADENOSYL-L-METHIONINE-DEPENDENT METHYLTRANSFERASES SUPERFAMILY PROTEIN"/>
    <property type="match status" value="1"/>
</dbReference>
<evidence type="ECO:0000256" key="2">
    <source>
        <dbReference type="ARBA" id="ARBA00022679"/>
    </source>
</evidence>
<dbReference type="InterPro" id="IPR016874">
    <property type="entry name" value="TcmP-like"/>
</dbReference>
<reference evidence="3 4" key="1">
    <citation type="submission" date="2009-09" db="EMBL/GenBank/DDBJ databases">
        <authorList>
            <person name="Weinstock G."/>
            <person name="Sodergren E."/>
            <person name="Clifton S."/>
            <person name="Fulton L."/>
            <person name="Fulton B."/>
            <person name="Courtney L."/>
            <person name="Fronick C."/>
            <person name="Harrison M."/>
            <person name="Strong C."/>
            <person name="Farmer C."/>
            <person name="Delahaunty K."/>
            <person name="Markovic C."/>
            <person name="Hall O."/>
            <person name="Minx P."/>
            <person name="Tomlinson C."/>
            <person name="Mitreva M."/>
            <person name="Nelson J."/>
            <person name="Hou S."/>
            <person name="Wollam A."/>
            <person name="Pepin K.H."/>
            <person name="Johnson M."/>
            <person name="Bhonagiri V."/>
            <person name="Nash W.E."/>
            <person name="Warren W."/>
            <person name="Chinwalla A."/>
            <person name="Mardis E.R."/>
            <person name="Wilson R.K."/>
        </authorList>
    </citation>
    <scope>NUCLEOTIDE SEQUENCE [LARGE SCALE GENOMIC DNA]</scope>
    <source>
        <strain evidence="4">ATCC 35185 / DSM 20758 / VPI D19B-28</strain>
    </source>
</reference>
<dbReference type="PIRSF" id="PIRSF028177">
    <property type="entry name" value="Polyketide_synth_Omtfrase_TcmP"/>
    <property type="match status" value="1"/>
</dbReference>
<dbReference type="PANTHER" id="PTHR43619">
    <property type="entry name" value="S-ADENOSYL-L-METHIONINE-DEPENDENT METHYLTRANSFERASE YKTD-RELATED"/>
    <property type="match status" value="1"/>
</dbReference>
<sequence>MNKHHNMLIGVEILYQLFIRRAFMKTKLSGVAETLLIPLWARAEETKRSDALIRDDFAVRLVEQIDYDFAKFARAKHSQTGVAVRSYILDHEAKAFIEKHPDAVCINLACGLDTRFYRIDNGQINWYNLDLPDVMELRQNLLAEEGARIHNLAASVFDSGWIEKIEHEGRPVLILLEGAAMYFSEEEMRSLFAMLAEAFADASMFIEIMPPFLISQQKRHDSVDTQKAPFQWGVKSGKEIENLHPAIAFLKERTLYEGFRSRWGLFGLLSVIPWWNKNCNDKIACLHFAGR</sequence>
<dbReference type="Pfam" id="PF04072">
    <property type="entry name" value="LCM"/>
    <property type="match status" value="1"/>
</dbReference>
<evidence type="ECO:0000313" key="3">
    <source>
        <dbReference type="EMBL" id="EEX76577.1"/>
    </source>
</evidence>